<evidence type="ECO:0000313" key="9">
    <source>
        <dbReference type="Proteomes" id="UP000027734"/>
    </source>
</evidence>
<dbReference type="Proteomes" id="UP000027734">
    <property type="component" value="Unassembled WGS sequence"/>
</dbReference>
<evidence type="ECO:0000256" key="4">
    <source>
        <dbReference type="ARBA" id="ARBA00022741"/>
    </source>
</evidence>
<reference evidence="8 9" key="1">
    <citation type="submission" date="2014-01" db="EMBL/GenBank/DDBJ databases">
        <title>Sulfitobacter donghicola JCM 14565 Genome Sequencing.</title>
        <authorList>
            <person name="Lai Q."/>
            <person name="Hong Z."/>
        </authorList>
    </citation>
    <scope>NUCLEOTIDE SEQUENCE [LARGE SCALE GENOMIC DNA]</scope>
    <source>
        <strain evidence="8 9">JCM 14565</strain>
    </source>
</reference>
<dbReference type="InterPro" id="IPR027417">
    <property type="entry name" value="P-loop_NTPase"/>
</dbReference>
<dbReference type="EMBL" id="JAMC01000009">
    <property type="protein sequence ID" value="KEJ88047.1"/>
    <property type="molecule type" value="Genomic_DNA"/>
</dbReference>
<dbReference type="eggNOG" id="COG1702">
    <property type="taxonomic scope" value="Bacteria"/>
</dbReference>
<keyword evidence="3" id="KW-0963">Cytoplasm</keyword>
<comment type="subcellular location">
    <subcellularLocation>
        <location evidence="1">Cytoplasm</location>
    </subcellularLocation>
</comment>
<name>A0A073IRP7_9RHOB</name>
<protein>
    <recommendedName>
        <fullName evidence="6">PhoH-like protein</fullName>
    </recommendedName>
</protein>
<dbReference type="InterPro" id="IPR003714">
    <property type="entry name" value="PhoH"/>
</dbReference>
<dbReference type="FunFam" id="3.40.50.300:FF:000013">
    <property type="entry name" value="PhoH family ATPase"/>
    <property type="match status" value="1"/>
</dbReference>
<dbReference type="PANTHER" id="PTHR30473">
    <property type="entry name" value="PROTEIN PHOH"/>
    <property type="match status" value="1"/>
</dbReference>
<dbReference type="Pfam" id="PF02562">
    <property type="entry name" value="PhoH"/>
    <property type="match status" value="1"/>
</dbReference>
<dbReference type="AlphaFoldDB" id="A0A073IRP7"/>
<evidence type="ECO:0000259" key="7">
    <source>
        <dbReference type="Pfam" id="PF02562"/>
    </source>
</evidence>
<feature type="domain" description="PhoH-like protein" evidence="7">
    <location>
        <begin position="129"/>
        <end position="332"/>
    </location>
</feature>
<keyword evidence="9" id="KW-1185">Reference proteome</keyword>
<proteinExistence type="inferred from homology"/>
<dbReference type="GO" id="GO:0005829">
    <property type="term" value="C:cytosol"/>
    <property type="evidence" value="ECO:0007669"/>
    <property type="project" value="TreeGrafter"/>
</dbReference>
<organism evidence="8 9">
    <name type="scientific">Sulfitobacter donghicola DSW-25 = KCTC 12864 = JCM 14565</name>
    <dbReference type="NCBI Taxonomy" id="1300350"/>
    <lineage>
        <taxon>Bacteria</taxon>
        <taxon>Pseudomonadati</taxon>
        <taxon>Pseudomonadota</taxon>
        <taxon>Alphaproteobacteria</taxon>
        <taxon>Rhodobacterales</taxon>
        <taxon>Roseobacteraceae</taxon>
        <taxon>Sulfitobacter</taxon>
    </lineage>
</organism>
<dbReference type="STRING" id="1300350.Z948_2470"/>
<evidence type="ECO:0000313" key="8">
    <source>
        <dbReference type="EMBL" id="KEJ88047.1"/>
    </source>
</evidence>
<accession>A0A073IRP7</accession>
<dbReference type="GO" id="GO:0005524">
    <property type="term" value="F:ATP binding"/>
    <property type="evidence" value="ECO:0007669"/>
    <property type="project" value="UniProtKB-KW"/>
</dbReference>
<keyword evidence="5" id="KW-0067">ATP-binding</keyword>
<dbReference type="Gene3D" id="3.40.50.300">
    <property type="entry name" value="P-loop containing nucleotide triphosphate hydrolases"/>
    <property type="match status" value="1"/>
</dbReference>
<evidence type="ECO:0000256" key="1">
    <source>
        <dbReference type="ARBA" id="ARBA00004496"/>
    </source>
</evidence>
<sequence>MSSSETLAPETGPPGPVLEFPDNRLLIDLCGPYDQYLATIEKALEIQIVRRGNFLTLLGDALATERAAQVLQMLYARLEGGRGVEPADVDMVLRMGDSADGTGIQDGDQIEMPINAGQGIEIQTRKKRVEPRTKAQKAYVEALFKNEMAFGIGPAGTGKTYLAVAVGVSMFLSGKVDKIILSRPAVEAGEKLGFLPGTQDEKVDPYMQPLYDALNDFLPGKQLAKLREEKTIEIAPLAFMRGRTLSNAFVVLDEAQNATAMQMKMFLTRLGEGSRMVITGDRTQIDLPRGQASGLADAERLLKSIPKISFNYFTSKDVVRHPLVAAIIEAYEVEAERALQRDD</sequence>
<evidence type="ECO:0000256" key="3">
    <source>
        <dbReference type="ARBA" id="ARBA00022490"/>
    </source>
</evidence>
<dbReference type="PANTHER" id="PTHR30473:SF1">
    <property type="entry name" value="PHOH-LIKE PROTEIN"/>
    <property type="match status" value="1"/>
</dbReference>
<gene>
    <name evidence="8" type="ORF">DSW25_17395</name>
</gene>
<evidence type="ECO:0000256" key="5">
    <source>
        <dbReference type="ARBA" id="ARBA00022840"/>
    </source>
</evidence>
<comment type="caution">
    <text evidence="8">The sequence shown here is derived from an EMBL/GenBank/DDBJ whole genome shotgun (WGS) entry which is preliminary data.</text>
</comment>
<evidence type="ECO:0000256" key="2">
    <source>
        <dbReference type="ARBA" id="ARBA00010393"/>
    </source>
</evidence>
<comment type="similarity">
    <text evidence="2">Belongs to the PhoH family.</text>
</comment>
<dbReference type="InterPro" id="IPR051451">
    <property type="entry name" value="PhoH2-like"/>
</dbReference>
<evidence type="ECO:0000256" key="6">
    <source>
        <dbReference type="ARBA" id="ARBA00039970"/>
    </source>
</evidence>
<dbReference type="SUPFAM" id="SSF52540">
    <property type="entry name" value="P-loop containing nucleoside triphosphate hydrolases"/>
    <property type="match status" value="1"/>
</dbReference>
<keyword evidence="4" id="KW-0547">Nucleotide-binding</keyword>